<dbReference type="InterPro" id="IPR028090">
    <property type="entry name" value="JAB_dom_prok"/>
</dbReference>
<dbReference type="InterPro" id="IPR051929">
    <property type="entry name" value="VirAsm_ModProt"/>
</dbReference>
<evidence type="ECO:0000313" key="7">
    <source>
        <dbReference type="EMBL" id="AJG99839.1"/>
    </source>
</evidence>
<gene>
    <name evidence="7" type="ORF">LF65_03276</name>
</gene>
<dbReference type="FunFam" id="3.40.140.10:FF:000085">
    <property type="entry name" value="Mov34/MPN/PAD-1 family protein"/>
    <property type="match status" value="1"/>
</dbReference>
<dbReference type="Gene3D" id="3.40.140.10">
    <property type="entry name" value="Cytidine Deaminase, domain 2"/>
    <property type="match status" value="1"/>
</dbReference>
<proteinExistence type="predicted"/>
<name>A0A0B5QCA1_CLOBE</name>
<accession>A0A0B5QCA1</accession>
<keyword evidence="5" id="KW-0482">Metalloprotease</keyword>
<evidence type="ECO:0000256" key="3">
    <source>
        <dbReference type="ARBA" id="ARBA00022801"/>
    </source>
</evidence>
<dbReference type="EMBL" id="CP010086">
    <property type="protein sequence ID" value="AJG99839.1"/>
    <property type="molecule type" value="Genomic_DNA"/>
</dbReference>
<evidence type="ECO:0000256" key="4">
    <source>
        <dbReference type="ARBA" id="ARBA00022833"/>
    </source>
</evidence>
<organism evidence="7 8">
    <name type="scientific">Clostridium beijerinckii</name>
    <name type="common">Clostridium MP</name>
    <dbReference type="NCBI Taxonomy" id="1520"/>
    <lineage>
        <taxon>Bacteria</taxon>
        <taxon>Bacillati</taxon>
        <taxon>Bacillota</taxon>
        <taxon>Clostridia</taxon>
        <taxon>Eubacteriales</taxon>
        <taxon>Clostridiaceae</taxon>
        <taxon>Clostridium</taxon>
    </lineage>
</organism>
<dbReference type="SMART" id="SM00232">
    <property type="entry name" value="JAB_MPN"/>
    <property type="match status" value="1"/>
</dbReference>
<dbReference type="CDD" id="cd08070">
    <property type="entry name" value="MPN_like"/>
    <property type="match status" value="1"/>
</dbReference>
<evidence type="ECO:0000256" key="2">
    <source>
        <dbReference type="ARBA" id="ARBA00022723"/>
    </source>
</evidence>
<dbReference type="RefSeq" id="WP_039773486.1">
    <property type="nucleotide sequence ID" value="NZ_CP010086.2"/>
</dbReference>
<evidence type="ECO:0000256" key="1">
    <source>
        <dbReference type="ARBA" id="ARBA00022670"/>
    </source>
</evidence>
<keyword evidence="2" id="KW-0479">Metal-binding</keyword>
<evidence type="ECO:0000256" key="5">
    <source>
        <dbReference type="ARBA" id="ARBA00023049"/>
    </source>
</evidence>
<reference evidence="8" key="1">
    <citation type="submission" date="2014-12" db="EMBL/GenBank/DDBJ databases">
        <title>Genome sequence of Clostridium beijerinckii strain 59B.</title>
        <authorList>
            <person name="Little G.T."/>
            <person name="Minton N.P."/>
        </authorList>
    </citation>
    <scope>NUCLEOTIDE SEQUENCE [LARGE SCALE GENOMIC DNA]</scope>
    <source>
        <strain evidence="8">59B</strain>
    </source>
</reference>
<dbReference type="PROSITE" id="PS50249">
    <property type="entry name" value="MPN"/>
    <property type="match status" value="1"/>
</dbReference>
<dbReference type="GO" id="GO:0006508">
    <property type="term" value="P:proteolysis"/>
    <property type="evidence" value="ECO:0007669"/>
    <property type="project" value="UniProtKB-KW"/>
</dbReference>
<dbReference type="InterPro" id="IPR037518">
    <property type="entry name" value="MPN"/>
</dbReference>
<dbReference type="InterPro" id="IPR000555">
    <property type="entry name" value="JAMM/MPN+_dom"/>
</dbReference>
<dbReference type="SUPFAM" id="SSF102712">
    <property type="entry name" value="JAB1/MPN domain"/>
    <property type="match status" value="1"/>
</dbReference>
<keyword evidence="3" id="KW-0378">Hydrolase</keyword>
<feature type="domain" description="MPN" evidence="6">
    <location>
        <begin position="2"/>
        <end position="139"/>
    </location>
</feature>
<dbReference type="AlphaFoldDB" id="A0A0B5QCA1"/>
<dbReference type="OrthoDB" id="9802958at2"/>
<evidence type="ECO:0000259" key="6">
    <source>
        <dbReference type="PROSITE" id="PS50249"/>
    </source>
</evidence>
<protein>
    <recommendedName>
        <fullName evidence="6">MPN domain-containing protein</fullName>
    </recommendedName>
</protein>
<dbReference type="STRING" id="1520.LF65_03276"/>
<evidence type="ECO:0000313" key="8">
    <source>
        <dbReference type="Proteomes" id="UP000031866"/>
    </source>
</evidence>
<dbReference type="PANTHER" id="PTHR34858">
    <property type="entry name" value="CYSO-CYSTEINE PEPTIDASE"/>
    <property type="match status" value="1"/>
</dbReference>
<keyword evidence="1" id="KW-0645">Protease</keyword>
<dbReference type="PANTHER" id="PTHR34858:SF1">
    <property type="entry name" value="CYSO-CYSTEINE PEPTIDASE"/>
    <property type="match status" value="1"/>
</dbReference>
<dbReference type="Pfam" id="PF14464">
    <property type="entry name" value="Prok-JAB"/>
    <property type="match status" value="1"/>
</dbReference>
<dbReference type="KEGG" id="cbei:LF65_03276"/>
<dbReference type="Proteomes" id="UP000031866">
    <property type="component" value="Chromosome"/>
</dbReference>
<sequence length="139" mass="15938">MIIFSKEQFNEIREHCIKGLPNEACGLLAGTIDNSNNKIIQKVYLLRNIDESPEHFSMDIKEQFKVIADIRKNEWSLIGNFHSHPETPSRPSEEDIRLAFDPNLSYAILSFADKEEIIFNSFIIKDNIVSNEKLIVMGG</sequence>
<dbReference type="GO" id="GO:0008270">
    <property type="term" value="F:zinc ion binding"/>
    <property type="evidence" value="ECO:0007669"/>
    <property type="project" value="TreeGrafter"/>
</dbReference>
<keyword evidence="4" id="KW-0862">Zinc</keyword>
<dbReference type="GO" id="GO:0008235">
    <property type="term" value="F:metalloexopeptidase activity"/>
    <property type="evidence" value="ECO:0007669"/>
    <property type="project" value="TreeGrafter"/>
</dbReference>